<keyword evidence="2" id="KW-1185">Reference proteome</keyword>
<proteinExistence type="predicted"/>
<dbReference type="STRING" id="134849.SAMN05443668_1011330"/>
<evidence type="ECO:0000313" key="1">
    <source>
        <dbReference type="EMBL" id="SHM71955.1"/>
    </source>
</evidence>
<dbReference type="AlphaFoldDB" id="A0A1M7L2B7"/>
<evidence type="ECO:0000313" key="2">
    <source>
        <dbReference type="Proteomes" id="UP000184440"/>
    </source>
</evidence>
<name>A0A1M7L2B7_9ACTN</name>
<protein>
    <submittedName>
        <fullName evidence="1">HEXXH motif-containing protein</fullName>
    </submittedName>
</protein>
<dbReference type="EMBL" id="FRCS01000001">
    <property type="protein sequence ID" value="SHM71955.1"/>
    <property type="molecule type" value="Genomic_DNA"/>
</dbReference>
<dbReference type="Proteomes" id="UP000184440">
    <property type="component" value="Unassembled WGS sequence"/>
</dbReference>
<dbReference type="OrthoDB" id="796761at2"/>
<accession>A0A1M7L2B7</accession>
<dbReference type="NCBIfam" id="TIGR04267">
    <property type="entry name" value="mod_HExxH"/>
    <property type="match status" value="1"/>
</dbReference>
<reference evidence="1 2" key="1">
    <citation type="submission" date="2016-11" db="EMBL/GenBank/DDBJ databases">
        <authorList>
            <person name="Jaros S."/>
            <person name="Januszkiewicz K."/>
            <person name="Wedrychowicz H."/>
        </authorList>
    </citation>
    <scope>NUCLEOTIDE SEQUENCE [LARGE SCALE GENOMIC DNA]</scope>
    <source>
        <strain evidence="1 2">DSM 46144</strain>
    </source>
</reference>
<dbReference type="InterPro" id="IPR026337">
    <property type="entry name" value="AKG_HExxH"/>
</dbReference>
<dbReference type="RefSeq" id="WP_073252420.1">
    <property type="nucleotide sequence ID" value="NZ_FRCS01000001.1"/>
</dbReference>
<organism evidence="1 2">
    <name type="scientific">Cryptosporangium aurantiacum</name>
    <dbReference type="NCBI Taxonomy" id="134849"/>
    <lineage>
        <taxon>Bacteria</taxon>
        <taxon>Bacillati</taxon>
        <taxon>Actinomycetota</taxon>
        <taxon>Actinomycetes</taxon>
        <taxon>Cryptosporangiales</taxon>
        <taxon>Cryptosporangiaceae</taxon>
        <taxon>Cryptosporangium</taxon>
    </lineage>
</organism>
<sequence>MSLPRLRLAETQIDELAFRRPSEATLQLLRAGQASRRRLLLLALWRERAGTNDPAYELFVRAARAAPVAVEEVVDRPLAAASAVRYLRSDRPVGSEEPNHPRALAAAAAIRAGVSFAIDVPAPDGTIFLPTLGTASGLHCATAIVSGDRGTFTVGCRHLTVPASPGPHWRPRQVVALGGVPAWTVEIEDHDPARDCFGYIPAAPLDRAGGEAVRTNLARGWQVLAAHYPDYARAARACLRSVVPLDADPGTAGPDDRAASASSTLAFGCVAITPSVSPETVALLLAHELQHNILAAAQDLTPFTDPPGSELHHAPWRSDPRSADALLQGAYAHAAVTDHWKGRWLRSVAARTPDREAGFHFAYWREVTTTATATLRRSTELSRAGRRLVDGLWSARDSWWAEELPRSLETAAHQVSAADAVHWRIANRRPAPGVPQRLSGAFARGLDCPPLPASEVRAAPPGPNRHTRVAAAIRRRALDRSPPADDARAADGYRRRIAVDPSDDEAWVGLAHVTGQLGRSPAAAALAERPDLVRAVLLAYRADHGVRNAPSPERIAEWLVNGGNSEAADTDDRSGVDQYHR</sequence>
<gene>
    <name evidence="1" type="ORF">SAMN05443668_1011330</name>
</gene>